<proteinExistence type="predicted"/>
<dbReference type="EnsemblPlants" id="Bra038568.1">
    <property type="protein sequence ID" value="Bra038568.1-P"/>
    <property type="gene ID" value="Bra038568"/>
</dbReference>
<sequence>MKKHLKWLNKSAVKSIRNDIAYVEGDNYYGAKATTMCGSQRYNSSTSSPS</sequence>
<dbReference type="InParanoid" id="M4FBV2"/>
<accession>M4FBV2</accession>
<dbReference type="HOGENOM" id="CLU_3127185_0_0_1"/>
<evidence type="ECO:0000313" key="2">
    <source>
        <dbReference type="Proteomes" id="UP000011750"/>
    </source>
</evidence>
<reference evidence="1" key="3">
    <citation type="submission" date="2023-03" db="UniProtKB">
        <authorList>
            <consortium name="EnsemblPlants"/>
        </authorList>
    </citation>
    <scope>IDENTIFICATION</scope>
    <source>
        <strain evidence="1">cv. Chiifu-401-42</strain>
    </source>
</reference>
<dbReference type="AlphaFoldDB" id="M4FBV2"/>
<dbReference type="Gramene" id="Bra038568.1">
    <property type="protein sequence ID" value="Bra038568.1-P"/>
    <property type="gene ID" value="Bra038568"/>
</dbReference>
<keyword evidence="2" id="KW-1185">Reference proteome</keyword>
<reference evidence="2" key="2">
    <citation type="journal article" date="2018" name="Hortic Res">
        <title>Improved Brassica rapa reference genome by single-molecule sequencing and chromosome conformation capture technologies.</title>
        <authorList>
            <person name="Zhang L."/>
            <person name="Cai X."/>
            <person name="Wu J."/>
            <person name="Liu M."/>
            <person name="Grob S."/>
            <person name="Cheng F."/>
            <person name="Liang J."/>
            <person name="Cai C."/>
            <person name="Liu Z."/>
            <person name="Liu B."/>
            <person name="Wang F."/>
            <person name="Li S."/>
            <person name="Liu F."/>
            <person name="Li X."/>
            <person name="Cheng L."/>
            <person name="Yang W."/>
            <person name="Li M.H."/>
            <person name="Grossniklaus U."/>
            <person name="Zheng H."/>
            <person name="Wang X."/>
        </authorList>
    </citation>
    <scope>NUCLEOTIDE SEQUENCE [LARGE SCALE GENOMIC DNA]</scope>
    <source>
        <strain evidence="2">cv. Chiifu-401-42</strain>
    </source>
</reference>
<organism evidence="1 2">
    <name type="scientific">Brassica campestris</name>
    <name type="common">Field mustard</name>
    <dbReference type="NCBI Taxonomy" id="3711"/>
    <lineage>
        <taxon>Eukaryota</taxon>
        <taxon>Viridiplantae</taxon>
        <taxon>Streptophyta</taxon>
        <taxon>Embryophyta</taxon>
        <taxon>Tracheophyta</taxon>
        <taxon>Spermatophyta</taxon>
        <taxon>Magnoliopsida</taxon>
        <taxon>eudicotyledons</taxon>
        <taxon>Gunneridae</taxon>
        <taxon>Pentapetalae</taxon>
        <taxon>rosids</taxon>
        <taxon>malvids</taxon>
        <taxon>Brassicales</taxon>
        <taxon>Brassicaceae</taxon>
        <taxon>Brassiceae</taxon>
        <taxon>Brassica</taxon>
    </lineage>
</organism>
<name>M4FBV2_BRACM</name>
<evidence type="ECO:0000313" key="1">
    <source>
        <dbReference type="EnsemblPlants" id="Bra038568.1-P"/>
    </source>
</evidence>
<protein>
    <submittedName>
        <fullName evidence="1">Uncharacterized protein</fullName>
    </submittedName>
</protein>
<reference evidence="2" key="1">
    <citation type="journal article" date="2011" name="Nat. Genet.">
        <title>The genome of the mesopolyploid crop species Brassica rapa.</title>
        <authorList>
            <consortium name="Brassica rapa Genome Sequencing Project Consortium"/>
            <person name="Wang X."/>
            <person name="Wang H."/>
            <person name="Wang J."/>
            <person name="Sun R."/>
            <person name="Wu J."/>
            <person name="Liu S."/>
            <person name="Bai Y."/>
            <person name="Mun J.H."/>
            <person name="Bancroft I."/>
            <person name="Cheng F."/>
            <person name="Huang S."/>
            <person name="Li X."/>
            <person name="Hua W."/>
            <person name="Wang J."/>
            <person name="Wang X."/>
            <person name="Freeling M."/>
            <person name="Pires J.C."/>
            <person name="Paterson A.H."/>
            <person name="Chalhoub B."/>
            <person name="Wang B."/>
            <person name="Hayward A."/>
            <person name="Sharpe A.G."/>
            <person name="Park B.S."/>
            <person name="Weisshaar B."/>
            <person name="Liu B."/>
            <person name="Li B."/>
            <person name="Liu B."/>
            <person name="Tong C."/>
            <person name="Song C."/>
            <person name="Duran C."/>
            <person name="Peng C."/>
            <person name="Geng C."/>
            <person name="Koh C."/>
            <person name="Lin C."/>
            <person name="Edwards D."/>
            <person name="Mu D."/>
            <person name="Shen D."/>
            <person name="Soumpourou E."/>
            <person name="Li F."/>
            <person name="Fraser F."/>
            <person name="Conant G."/>
            <person name="Lassalle G."/>
            <person name="King G.J."/>
            <person name="Bonnema G."/>
            <person name="Tang H."/>
            <person name="Wang H."/>
            <person name="Belcram H."/>
            <person name="Zhou H."/>
            <person name="Hirakawa H."/>
            <person name="Abe H."/>
            <person name="Guo H."/>
            <person name="Wang H."/>
            <person name="Jin H."/>
            <person name="Parkin I.A."/>
            <person name="Batley J."/>
            <person name="Kim J.S."/>
            <person name="Just J."/>
            <person name="Li J."/>
            <person name="Xu J."/>
            <person name="Deng J."/>
            <person name="Kim J.A."/>
            <person name="Li J."/>
            <person name="Yu J."/>
            <person name="Meng J."/>
            <person name="Wang J."/>
            <person name="Min J."/>
            <person name="Poulain J."/>
            <person name="Wang J."/>
            <person name="Hatakeyama K."/>
            <person name="Wu K."/>
            <person name="Wang L."/>
            <person name="Fang L."/>
            <person name="Trick M."/>
            <person name="Links M.G."/>
            <person name="Zhao M."/>
            <person name="Jin M."/>
            <person name="Ramchiary N."/>
            <person name="Drou N."/>
            <person name="Berkman P.J."/>
            <person name="Cai Q."/>
            <person name="Huang Q."/>
            <person name="Li R."/>
            <person name="Tabata S."/>
            <person name="Cheng S."/>
            <person name="Zhang S."/>
            <person name="Zhang S."/>
            <person name="Huang S."/>
            <person name="Sato S."/>
            <person name="Sun S."/>
            <person name="Kwon S.J."/>
            <person name="Choi S.R."/>
            <person name="Lee T.H."/>
            <person name="Fan W."/>
            <person name="Zhao X."/>
            <person name="Tan X."/>
            <person name="Xu X."/>
            <person name="Wang Y."/>
            <person name="Qiu Y."/>
            <person name="Yin Y."/>
            <person name="Li Y."/>
            <person name="Du Y."/>
            <person name="Liao Y."/>
            <person name="Lim Y."/>
            <person name="Narusaka Y."/>
            <person name="Wang Y."/>
            <person name="Wang Z."/>
            <person name="Li Z."/>
            <person name="Wang Z."/>
            <person name="Xiong Z."/>
            <person name="Zhang Z."/>
        </authorList>
    </citation>
    <scope>NUCLEOTIDE SEQUENCE [LARGE SCALE GENOMIC DNA]</scope>
    <source>
        <strain evidence="2">cv. Chiifu-401-42</strain>
    </source>
</reference>
<dbReference type="Proteomes" id="UP000011750">
    <property type="component" value="Unassembled WGS sequence"/>
</dbReference>